<reference evidence="6" key="1">
    <citation type="submission" date="2023-03" db="EMBL/GenBank/DDBJ databases">
        <title>Massive genome expansion in bonnet fungi (Mycena s.s.) driven by repeated elements and novel gene families across ecological guilds.</title>
        <authorList>
            <consortium name="Lawrence Berkeley National Laboratory"/>
            <person name="Harder C.B."/>
            <person name="Miyauchi S."/>
            <person name="Viragh M."/>
            <person name="Kuo A."/>
            <person name="Thoen E."/>
            <person name="Andreopoulos B."/>
            <person name="Lu D."/>
            <person name="Skrede I."/>
            <person name="Drula E."/>
            <person name="Henrissat B."/>
            <person name="Morin E."/>
            <person name="Kohler A."/>
            <person name="Barry K."/>
            <person name="LaButti K."/>
            <person name="Morin E."/>
            <person name="Salamov A."/>
            <person name="Lipzen A."/>
            <person name="Mereny Z."/>
            <person name="Hegedus B."/>
            <person name="Baldrian P."/>
            <person name="Stursova M."/>
            <person name="Weitz H."/>
            <person name="Taylor A."/>
            <person name="Grigoriev I.V."/>
            <person name="Nagy L.G."/>
            <person name="Martin F."/>
            <person name="Kauserud H."/>
        </authorList>
    </citation>
    <scope>NUCLEOTIDE SEQUENCE</scope>
    <source>
        <strain evidence="6">9284</strain>
    </source>
</reference>
<organism evidence="6 7">
    <name type="scientific">Roridomyces roridus</name>
    <dbReference type="NCBI Taxonomy" id="1738132"/>
    <lineage>
        <taxon>Eukaryota</taxon>
        <taxon>Fungi</taxon>
        <taxon>Dikarya</taxon>
        <taxon>Basidiomycota</taxon>
        <taxon>Agaricomycotina</taxon>
        <taxon>Agaricomycetes</taxon>
        <taxon>Agaricomycetidae</taxon>
        <taxon>Agaricales</taxon>
        <taxon>Marasmiineae</taxon>
        <taxon>Mycenaceae</taxon>
        <taxon>Roridomyces</taxon>
    </lineage>
</organism>
<dbReference type="SUPFAM" id="SSF144232">
    <property type="entry name" value="HIT/MYND zinc finger-like"/>
    <property type="match status" value="1"/>
</dbReference>
<evidence type="ECO:0000256" key="2">
    <source>
        <dbReference type="ARBA" id="ARBA00022771"/>
    </source>
</evidence>
<evidence type="ECO:0000259" key="5">
    <source>
        <dbReference type="PROSITE" id="PS50865"/>
    </source>
</evidence>
<evidence type="ECO:0000256" key="3">
    <source>
        <dbReference type="ARBA" id="ARBA00022833"/>
    </source>
</evidence>
<evidence type="ECO:0000256" key="4">
    <source>
        <dbReference type="PROSITE-ProRule" id="PRU00134"/>
    </source>
</evidence>
<feature type="domain" description="MYND-type" evidence="5">
    <location>
        <begin position="414"/>
        <end position="455"/>
    </location>
</feature>
<dbReference type="Pfam" id="PF01753">
    <property type="entry name" value="zf-MYND"/>
    <property type="match status" value="1"/>
</dbReference>
<dbReference type="Proteomes" id="UP001221142">
    <property type="component" value="Unassembled WGS sequence"/>
</dbReference>
<sequence length="501" mass="56890">MTTIHPLLRLRDSSKWRPGLRVGLIFPPKHRQLGRHKIFSGLIKLCDEEEGSLNLTQNERAMLFPILYRHLDPASIPSVADLDSAAIPDYIVARVNGVVLTLSDLIRPIKELKPTAAAPDLWPRVCPWLEFLHTYRGLFPNLPAFEEIELDGPGLRTIIAATWGEYVHEHFSLPHNKHNKLCMQSEALAMLTPETTQPGSLEQIIDGVGGSDDHLAALLIEHINQAADSEDISRFLDIGVVFLSTLPRYLLPTLLEHGMVRSLVSAMRKLQTHPSYLQECSTARSTAALVYFLRAHPRSAWISEALENGLLQFISQCSVDYIGPMQVEPEFLPNFERLLWEVLPRALVFYDVVAQMKFLLPDAEKLIATRTTQDYGIPAFAKQWTPFATLAKQRIAALEWWETSGRPFSQACDNMLCGRIDSRQKFRRCSGCAHATYCSRDCQRADWEAAHREICADFRSVLPDPYFPRRRDRGFAHILAGIDFQRLRRTPICRLSRLFGS</sequence>
<evidence type="ECO:0000313" key="6">
    <source>
        <dbReference type="EMBL" id="KAJ7622279.1"/>
    </source>
</evidence>
<dbReference type="AlphaFoldDB" id="A0AAD7BIN7"/>
<keyword evidence="3" id="KW-0862">Zinc</keyword>
<evidence type="ECO:0000256" key="1">
    <source>
        <dbReference type="ARBA" id="ARBA00022723"/>
    </source>
</evidence>
<dbReference type="InterPro" id="IPR002893">
    <property type="entry name" value="Znf_MYND"/>
</dbReference>
<keyword evidence="7" id="KW-1185">Reference proteome</keyword>
<comment type="caution">
    <text evidence="6">The sequence shown here is derived from an EMBL/GenBank/DDBJ whole genome shotgun (WGS) entry which is preliminary data.</text>
</comment>
<dbReference type="InterPro" id="IPR044508">
    <property type="entry name" value="At5g50450/At1g67340-like"/>
</dbReference>
<name>A0AAD7BIN7_9AGAR</name>
<evidence type="ECO:0000313" key="7">
    <source>
        <dbReference type="Proteomes" id="UP001221142"/>
    </source>
</evidence>
<dbReference type="PROSITE" id="PS50865">
    <property type="entry name" value="ZF_MYND_2"/>
    <property type="match status" value="1"/>
</dbReference>
<protein>
    <recommendedName>
        <fullName evidence="5">MYND-type domain-containing protein</fullName>
    </recommendedName>
</protein>
<dbReference type="PANTHER" id="PTHR46758">
    <property type="entry name" value="MYND DOMAIN-CONTAINING"/>
    <property type="match status" value="1"/>
</dbReference>
<keyword evidence="2 4" id="KW-0863">Zinc-finger</keyword>
<dbReference type="Gene3D" id="6.10.140.2220">
    <property type="match status" value="1"/>
</dbReference>
<accession>A0AAD7BIN7</accession>
<dbReference type="GO" id="GO:0008270">
    <property type="term" value="F:zinc ion binding"/>
    <property type="evidence" value="ECO:0007669"/>
    <property type="project" value="UniProtKB-KW"/>
</dbReference>
<keyword evidence="1" id="KW-0479">Metal-binding</keyword>
<gene>
    <name evidence="6" type="ORF">FB45DRAFT_1061838</name>
</gene>
<dbReference type="PANTHER" id="PTHR46758:SF2">
    <property type="entry name" value="OJ1485_B09.11 PROTEIN"/>
    <property type="match status" value="1"/>
</dbReference>
<proteinExistence type="predicted"/>
<dbReference type="EMBL" id="JARKIF010000015">
    <property type="protein sequence ID" value="KAJ7622279.1"/>
    <property type="molecule type" value="Genomic_DNA"/>
</dbReference>